<evidence type="ECO:0008006" key="8">
    <source>
        <dbReference type="Google" id="ProtNLM"/>
    </source>
</evidence>
<evidence type="ECO:0000313" key="7">
    <source>
        <dbReference type="Proteomes" id="UP001634394"/>
    </source>
</evidence>
<dbReference type="PANTHER" id="PTHR13280">
    <property type="entry name" value="PHOSPHOFURIN ACIDIC CLUSTER SORTING PROTEIN"/>
    <property type="match status" value="1"/>
</dbReference>
<reference evidence="6 7" key="1">
    <citation type="submission" date="2024-11" db="EMBL/GenBank/DDBJ databases">
        <title>Chromosome-level genome assembly of the freshwater bivalve Anodonta woodiana.</title>
        <authorList>
            <person name="Chen X."/>
        </authorList>
    </citation>
    <scope>NUCLEOTIDE SEQUENCE [LARGE SCALE GENOMIC DNA]</scope>
    <source>
        <strain evidence="6">MN2024</strain>
        <tissue evidence="6">Gills</tissue>
    </source>
</reference>
<dbReference type="InterPro" id="IPR057541">
    <property type="entry name" value="PACS1/2_N"/>
</dbReference>
<feature type="domain" description="Phosphofurin acidic cluster sorting protein 1/2 C-terminal" evidence="4">
    <location>
        <begin position="363"/>
        <end position="783"/>
    </location>
</feature>
<feature type="region of interest" description="Disordered" evidence="3">
    <location>
        <begin position="305"/>
        <end position="332"/>
    </location>
</feature>
<gene>
    <name evidence="6" type="ORF">ACJMK2_036310</name>
</gene>
<name>A0ABD3WGT8_SINWO</name>
<accession>A0ABD3WGT8</accession>
<keyword evidence="7" id="KW-1185">Reference proteome</keyword>
<feature type="region of interest" description="Disordered" evidence="3">
    <location>
        <begin position="594"/>
        <end position="640"/>
    </location>
</feature>
<evidence type="ECO:0000259" key="5">
    <source>
        <dbReference type="Pfam" id="PF25332"/>
    </source>
</evidence>
<evidence type="ECO:0000256" key="2">
    <source>
        <dbReference type="ARBA" id="ARBA00022553"/>
    </source>
</evidence>
<evidence type="ECO:0000256" key="1">
    <source>
        <dbReference type="ARBA" id="ARBA00008590"/>
    </source>
</evidence>
<sequence length="791" mass="87915">MCKTFNNNMAEKSKAPVGGPGQKVVSMKLFASWESEKSQPCCIPRICSLTFTRLKILKALENELNAVNVAVKMQTSKRLLRSNEIEVPAGGVVDAVLDLSFMLQYPHFLKRDVNKLHVMLQRRKRYKNKQIPGYKTLAVGQINMAQILQHPVDKELNLYASLKDGTNIMAKVSMHALSSQPVDHEEIQNGHRKPISSDIDRSPDVDNESDFEEGEDSSNYELSDSEPMMLEEHSRPRARKSSRNKDSSVISRQRNIKQKFVALLKKFKVTEEVLDSEADHDLVDPDTNPHEIDDLFDQLEDLSDSDPDLEAEDNVSVMSTPKPRLRPFFTGGGSHNNIDRHVDLYGKGSDDTSSNSHAPRKALLDQLGIILGDVDDRLPVHVFLVNTAEWQGQLLTQKLQEKQFKLICTCSDADVKASVSALVTKIQKFKCCKSCNSNSKNPSTIKVAIAGGDAYVNSVLRPYVEQFSAKSPDWQSYIKFLVIPFGASSIGKYLSSVDNTYNSLFNDSLWKDTFEKNETGKLDTQELVNRISKYMSTATGTVSIPIAEAMIMCRVKGGEDDSSQIFVPFLSEIKIGTIDILNASVDFDDYLTSQPSLSSSPPVNVSSAEKQKDLHTPPNSPNVTGSPASGGFTPSVPPAATPGEFMELQVDYWTVANKPESADKGDKSSKKDSNKFSLKSAFRSLYVCRLPASGVVVADPQFSMMVVTKEKKQKIRLGKKPKEVESKSQVIDGISRLICTSKSQNYSLKVVVDGVEWTGVKFFQLSSQWQTHMKQFPVAVFSHHDPVFSIT</sequence>
<keyword evidence="2" id="KW-0597">Phosphoprotein</keyword>
<evidence type="ECO:0000259" key="4">
    <source>
        <dbReference type="Pfam" id="PF10254"/>
    </source>
</evidence>
<proteinExistence type="inferred from homology"/>
<evidence type="ECO:0000256" key="3">
    <source>
        <dbReference type="SAM" id="MobiDB-lite"/>
    </source>
</evidence>
<dbReference type="Proteomes" id="UP001634394">
    <property type="component" value="Unassembled WGS sequence"/>
</dbReference>
<dbReference type="Pfam" id="PF25332">
    <property type="entry name" value="C2_PACS_N"/>
    <property type="match status" value="1"/>
</dbReference>
<feature type="domain" description="Phosphofurin acidic cluster sorting protein 1/2 N-terminal C2" evidence="5">
    <location>
        <begin position="25"/>
        <end position="174"/>
    </location>
</feature>
<comment type="similarity">
    <text evidence="1">Belongs to the PACS family.</text>
</comment>
<feature type="compositionally biased region" description="Low complexity" evidence="3">
    <location>
        <begin position="594"/>
        <end position="607"/>
    </location>
</feature>
<dbReference type="AlphaFoldDB" id="A0ABD3WGT8"/>
<dbReference type="PANTHER" id="PTHR13280:SF17">
    <property type="entry name" value="KRUEPPEL TARGET AT 95D, ISOFORM A"/>
    <property type="match status" value="1"/>
</dbReference>
<protein>
    <recommendedName>
        <fullName evidence="8">Phosphofurin acidic cluster sorting protein 2</fullName>
    </recommendedName>
</protein>
<feature type="compositionally biased region" description="Acidic residues" evidence="3">
    <location>
        <begin position="205"/>
        <end position="218"/>
    </location>
</feature>
<feature type="region of interest" description="Disordered" evidence="3">
    <location>
        <begin position="177"/>
        <end position="251"/>
    </location>
</feature>
<dbReference type="EMBL" id="JBJQND010000006">
    <property type="protein sequence ID" value="KAL3873156.1"/>
    <property type="molecule type" value="Genomic_DNA"/>
</dbReference>
<comment type="caution">
    <text evidence="6">The sequence shown here is derived from an EMBL/GenBank/DDBJ whole genome shotgun (WGS) entry which is preliminary data.</text>
</comment>
<evidence type="ECO:0000313" key="6">
    <source>
        <dbReference type="EMBL" id="KAL3873156.1"/>
    </source>
</evidence>
<dbReference type="InterPro" id="IPR019381">
    <property type="entry name" value="PACS1/2_C"/>
</dbReference>
<dbReference type="Pfam" id="PF10254">
    <property type="entry name" value="Pacs-1"/>
    <property type="match status" value="1"/>
</dbReference>
<organism evidence="6 7">
    <name type="scientific">Sinanodonta woodiana</name>
    <name type="common">Chinese pond mussel</name>
    <name type="synonym">Anodonta woodiana</name>
    <dbReference type="NCBI Taxonomy" id="1069815"/>
    <lineage>
        <taxon>Eukaryota</taxon>
        <taxon>Metazoa</taxon>
        <taxon>Spiralia</taxon>
        <taxon>Lophotrochozoa</taxon>
        <taxon>Mollusca</taxon>
        <taxon>Bivalvia</taxon>
        <taxon>Autobranchia</taxon>
        <taxon>Heteroconchia</taxon>
        <taxon>Palaeoheterodonta</taxon>
        <taxon>Unionida</taxon>
        <taxon>Unionoidea</taxon>
        <taxon>Unionidae</taxon>
        <taxon>Unioninae</taxon>
        <taxon>Sinanodonta</taxon>
    </lineage>
</organism>